<dbReference type="PANTHER" id="PTHR35936">
    <property type="entry name" value="MEMBRANE-BOUND LYTIC MUREIN TRANSGLYCOSYLASE F"/>
    <property type="match status" value="1"/>
</dbReference>
<dbReference type="PANTHER" id="PTHR35936:SF19">
    <property type="entry name" value="AMINO-ACID-BINDING PROTEIN YXEM-RELATED"/>
    <property type="match status" value="1"/>
</dbReference>
<dbReference type="PROSITE" id="PS01039">
    <property type="entry name" value="SBP_BACTERIAL_3"/>
    <property type="match status" value="1"/>
</dbReference>
<evidence type="ECO:0000313" key="7">
    <source>
        <dbReference type="Proteomes" id="UP000596063"/>
    </source>
</evidence>
<protein>
    <submittedName>
        <fullName evidence="6">ABC transporter substrate-binding protein</fullName>
    </submittedName>
</protein>
<dbReference type="InterPro" id="IPR018313">
    <property type="entry name" value="SBP_3_CS"/>
</dbReference>
<feature type="signal peptide" evidence="4">
    <location>
        <begin position="1"/>
        <end position="23"/>
    </location>
</feature>
<evidence type="ECO:0000256" key="1">
    <source>
        <dbReference type="ARBA" id="ARBA00004196"/>
    </source>
</evidence>
<evidence type="ECO:0000256" key="4">
    <source>
        <dbReference type="SAM" id="SignalP"/>
    </source>
</evidence>
<dbReference type="Proteomes" id="UP000596063">
    <property type="component" value="Chromosome"/>
</dbReference>
<comment type="similarity">
    <text evidence="2">Belongs to the bacterial solute-binding protein 3 family.</text>
</comment>
<dbReference type="RefSeq" id="WP_198569374.1">
    <property type="nucleotide sequence ID" value="NZ_CP066167.1"/>
</dbReference>
<evidence type="ECO:0000313" key="6">
    <source>
        <dbReference type="EMBL" id="QQD17875.1"/>
    </source>
</evidence>
<dbReference type="EMBL" id="CP066167">
    <property type="protein sequence ID" value="QQD17875.1"/>
    <property type="molecule type" value="Genomic_DNA"/>
</dbReference>
<dbReference type="Gene3D" id="3.40.190.10">
    <property type="entry name" value="Periplasmic binding protein-like II"/>
    <property type="match status" value="1"/>
</dbReference>
<name>A0A7T4QZV3_9GAMM</name>
<proteinExistence type="inferred from homology"/>
<keyword evidence="7" id="KW-1185">Reference proteome</keyword>
<dbReference type="Pfam" id="PF00497">
    <property type="entry name" value="SBP_bac_3"/>
    <property type="match status" value="1"/>
</dbReference>
<keyword evidence="3 4" id="KW-0732">Signal</keyword>
<evidence type="ECO:0000256" key="3">
    <source>
        <dbReference type="ARBA" id="ARBA00022729"/>
    </source>
</evidence>
<accession>A0A7T4QZV3</accession>
<feature type="domain" description="Solute-binding protein family 3/N-terminal" evidence="5">
    <location>
        <begin position="36"/>
        <end position="84"/>
    </location>
</feature>
<evidence type="ECO:0000256" key="2">
    <source>
        <dbReference type="ARBA" id="ARBA00010333"/>
    </source>
</evidence>
<dbReference type="SUPFAM" id="SSF53850">
    <property type="entry name" value="Periplasmic binding protein-like II"/>
    <property type="match status" value="1"/>
</dbReference>
<dbReference type="GO" id="GO:0030313">
    <property type="term" value="C:cell envelope"/>
    <property type="evidence" value="ECO:0007669"/>
    <property type="project" value="UniProtKB-SubCell"/>
</dbReference>
<feature type="chain" id="PRO_5032651798" evidence="4">
    <location>
        <begin position="24"/>
        <end position="298"/>
    </location>
</feature>
<dbReference type="InterPro" id="IPR001638">
    <property type="entry name" value="Solute-binding_3/MltF_N"/>
</dbReference>
<sequence length="298" mass="33525">MMRFGGFCLCFCALLLAASQSAARSLEDIQASGYIEFAVYRDFPPYSQLVDGKPEGIDIDLGKAIAERLALKPRWMWVTADETVDDDLRNAIWKGNVIERRVADVMLRVPYDRRYSYARDGYGLPRNDLVVMLAPYHTESWRIARNLDKIGDVRNLAIFQYQPIGVELDSLPDFFLSGFLGGRLRDNVRHYIRIQQATADLLEGKISAVAGMRTQLEWTLNASGENIDIDSDGLETMGSLDWDIGIAIRHDFRPLGYRLESVIKALIDEGLVENIFARYGAGYARPSLYSSAPQNAAN</sequence>
<dbReference type="KEGG" id="snan:I6N98_16270"/>
<organism evidence="6 7">
    <name type="scientific">Spongiibacter nanhainus</name>
    <dbReference type="NCBI Taxonomy" id="2794344"/>
    <lineage>
        <taxon>Bacteria</taxon>
        <taxon>Pseudomonadati</taxon>
        <taxon>Pseudomonadota</taxon>
        <taxon>Gammaproteobacteria</taxon>
        <taxon>Cellvibrionales</taxon>
        <taxon>Spongiibacteraceae</taxon>
        <taxon>Spongiibacter</taxon>
    </lineage>
</organism>
<comment type="subcellular location">
    <subcellularLocation>
        <location evidence="1">Cell envelope</location>
    </subcellularLocation>
</comment>
<evidence type="ECO:0000259" key="5">
    <source>
        <dbReference type="Pfam" id="PF00497"/>
    </source>
</evidence>
<reference evidence="6 7" key="1">
    <citation type="submission" date="2020-12" db="EMBL/GenBank/DDBJ databases">
        <authorList>
            <person name="Shan Y."/>
        </authorList>
    </citation>
    <scope>NUCLEOTIDE SEQUENCE [LARGE SCALE GENOMIC DNA]</scope>
    <source>
        <strain evidence="7">csc3.9</strain>
    </source>
</reference>
<gene>
    <name evidence="6" type="ORF">I6N98_16270</name>
</gene>
<dbReference type="AlphaFoldDB" id="A0A7T4QZV3"/>